<sequence length="100" mass="11455">MLSDVLADAETAIYRYQTEWPDVYAPLAEEIDAVRCRMILLQMRLDQAVSDDWLERNPIYKAAKAGDPGPHDAYMRHEDDSVLEAYQREFAAFLTGQSKS</sequence>
<accession>A0A9X1NNV6</accession>
<dbReference type="AlphaFoldDB" id="A0A9X1NNV6"/>
<organism evidence="1 2">
    <name type="scientific">Rhizobium quercicola</name>
    <dbReference type="NCBI Taxonomy" id="2901226"/>
    <lineage>
        <taxon>Bacteria</taxon>
        <taxon>Pseudomonadati</taxon>
        <taxon>Pseudomonadota</taxon>
        <taxon>Alphaproteobacteria</taxon>
        <taxon>Hyphomicrobiales</taxon>
        <taxon>Rhizobiaceae</taxon>
        <taxon>Rhizobium/Agrobacterium group</taxon>
        <taxon>Rhizobium</taxon>
    </lineage>
</organism>
<reference evidence="1" key="1">
    <citation type="submission" date="2021-12" db="EMBL/GenBank/DDBJ databases">
        <authorList>
            <person name="Li Y."/>
        </authorList>
    </citation>
    <scope>NUCLEOTIDE SEQUENCE</scope>
    <source>
        <strain evidence="1">DKSPLA3</strain>
    </source>
</reference>
<protein>
    <submittedName>
        <fullName evidence="1">Uncharacterized protein</fullName>
    </submittedName>
</protein>
<comment type="caution">
    <text evidence="1">The sequence shown here is derived from an EMBL/GenBank/DDBJ whole genome shotgun (WGS) entry which is preliminary data.</text>
</comment>
<name>A0A9X1NNV6_9HYPH</name>
<evidence type="ECO:0000313" key="2">
    <source>
        <dbReference type="Proteomes" id="UP001139089"/>
    </source>
</evidence>
<gene>
    <name evidence="1" type="ORF">LRX75_05610</name>
</gene>
<dbReference type="RefSeq" id="WP_231812603.1">
    <property type="nucleotide sequence ID" value="NZ_JAJOZR010000003.1"/>
</dbReference>
<keyword evidence="2" id="KW-1185">Reference proteome</keyword>
<proteinExistence type="predicted"/>
<dbReference type="EMBL" id="JAJOZR010000003">
    <property type="protein sequence ID" value="MCD7108517.1"/>
    <property type="molecule type" value="Genomic_DNA"/>
</dbReference>
<dbReference type="Proteomes" id="UP001139089">
    <property type="component" value="Unassembled WGS sequence"/>
</dbReference>
<evidence type="ECO:0000313" key="1">
    <source>
        <dbReference type="EMBL" id="MCD7108517.1"/>
    </source>
</evidence>